<dbReference type="EMBL" id="CM010724">
    <property type="protein sequence ID" value="RZC81932.1"/>
    <property type="molecule type" value="Genomic_DNA"/>
</dbReference>
<feature type="chain" id="PRO_5021500668" evidence="1">
    <location>
        <begin position="20"/>
        <end position="252"/>
    </location>
</feature>
<dbReference type="Gramene" id="RZC81932">
    <property type="protein sequence ID" value="RZC81932"/>
    <property type="gene ID" value="C5167_044504"/>
</dbReference>
<evidence type="ECO:0000256" key="1">
    <source>
        <dbReference type="SAM" id="SignalP"/>
    </source>
</evidence>
<dbReference type="AlphaFoldDB" id="A0A4Y7LB77"/>
<gene>
    <name evidence="2" type="ORF">C5167_044504</name>
</gene>
<reference evidence="2 3" key="1">
    <citation type="journal article" date="2018" name="Science">
        <title>The opium poppy genome and morphinan production.</title>
        <authorList>
            <person name="Guo L."/>
            <person name="Winzer T."/>
            <person name="Yang X."/>
            <person name="Li Y."/>
            <person name="Ning Z."/>
            <person name="He Z."/>
            <person name="Teodor R."/>
            <person name="Lu Y."/>
            <person name="Bowser T.A."/>
            <person name="Graham I.A."/>
            <person name="Ye K."/>
        </authorList>
    </citation>
    <scope>NUCLEOTIDE SEQUENCE [LARGE SCALE GENOMIC DNA]</scope>
    <source>
        <strain evidence="3">cv. HN1</strain>
        <tissue evidence="2">Leaves</tissue>
    </source>
</reference>
<organism evidence="2 3">
    <name type="scientific">Papaver somniferum</name>
    <name type="common">Opium poppy</name>
    <dbReference type="NCBI Taxonomy" id="3469"/>
    <lineage>
        <taxon>Eukaryota</taxon>
        <taxon>Viridiplantae</taxon>
        <taxon>Streptophyta</taxon>
        <taxon>Embryophyta</taxon>
        <taxon>Tracheophyta</taxon>
        <taxon>Spermatophyta</taxon>
        <taxon>Magnoliopsida</taxon>
        <taxon>Ranunculales</taxon>
        <taxon>Papaveraceae</taxon>
        <taxon>Papaveroideae</taxon>
        <taxon>Papaver</taxon>
    </lineage>
</organism>
<keyword evidence="3" id="KW-1185">Reference proteome</keyword>
<keyword evidence="1" id="KW-0732">Signal</keyword>
<evidence type="ECO:0000313" key="2">
    <source>
        <dbReference type="EMBL" id="RZC81932.1"/>
    </source>
</evidence>
<name>A0A4Y7LB77_PAPSO</name>
<dbReference type="Proteomes" id="UP000316621">
    <property type="component" value="Chromosome 10"/>
</dbReference>
<sequence length="252" mass="28890">MISAALTDLCMLNFGFTRALIIVVHQLHCLDAADGWEHQIVNKSDRFWKGLFTHFGLGDCAHVIGRLHMARRTGELLQMLPWPALYANCVGWNPRNLRMLGVPLNEVLQHCVGDYANKRKYRKFYNDELGGRMVYVSLDLTGKHLLQVIYGTRHRLAARNVTWAFQSCELCWLETVESAHAGIISLKITIHQFNDLDAADGLNFKLWENQIGFRRDDVQNTRLESSETRIELDLTLAHAVDDGMRYYFGLVV</sequence>
<accession>A0A4Y7LB77</accession>
<protein>
    <submittedName>
        <fullName evidence="2">Uncharacterized protein</fullName>
    </submittedName>
</protein>
<proteinExistence type="predicted"/>
<evidence type="ECO:0000313" key="3">
    <source>
        <dbReference type="Proteomes" id="UP000316621"/>
    </source>
</evidence>
<feature type="signal peptide" evidence="1">
    <location>
        <begin position="1"/>
        <end position="19"/>
    </location>
</feature>